<dbReference type="AlphaFoldDB" id="A0A0A9DI23"/>
<reference evidence="2" key="1">
    <citation type="submission" date="2014-09" db="EMBL/GenBank/DDBJ databases">
        <authorList>
            <person name="Magalhaes I.L.F."/>
            <person name="Oliveira U."/>
            <person name="Santos F.R."/>
            <person name="Vidigal T.H.D.A."/>
            <person name="Brescovit A.D."/>
            <person name="Santos A.J."/>
        </authorList>
    </citation>
    <scope>NUCLEOTIDE SEQUENCE</scope>
    <source>
        <tissue evidence="2">Shoot tissue taken approximately 20 cm above the soil surface</tissue>
    </source>
</reference>
<proteinExistence type="predicted"/>
<sequence length="44" mass="5080">MQRRMGQGYFFSSCYSQLLMSAFEFALSILVHSFHVPLSQGITY</sequence>
<keyword evidence="1" id="KW-0812">Transmembrane</keyword>
<evidence type="ECO:0000256" key="1">
    <source>
        <dbReference type="SAM" id="Phobius"/>
    </source>
</evidence>
<reference evidence="2" key="2">
    <citation type="journal article" date="2015" name="Data Brief">
        <title>Shoot transcriptome of the giant reed, Arundo donax.</title>
        <authorList>
            <person name="Barrero R.A."/>
            <person name="Guerrero F.D."/>
            <person name="Moolhuijzen P."/>
            <person name="Goolsby J.A."/>
            <person name="Tidwell J."/>
            <person name="Bellgard S.E."/>
            <person name="Bellgard M.I."/>
        </authorList>
    </citation>
    <scope>NUCLEOTIDE SEQUENCE</scope>
    <source>
        <tissue evidence="2">Shoot tissue taken approximately 20 cm above the soil surface</tissue>
    </source>
</reference>
<organism evidence="2">
    <name type="scientific">Arundo donax</name>
    <name type="common">Giant reed</name>
    <name type="synonym">Donax arundinaceus</name>
    <dbReference type="NCBI Taxonomy" id="35708"/>
    <lineage>
        <taxon>Eukaryota</taxon>
        <taxon>Viridiplantae</taxon>
        <taxon>Streptophyta</taxon>
        <taxon>Embryophyta</taxon>
        <taxon>Tracheophyta</taxon>
        <taxon>Spermatophyta</taxon>
        <taxon>Magnoliopsida</taxon>
        <taxon>Liliopsida</taxon>
        <taxon>Poales</taxon>
        <taxon>Poaceae</taxon>
        <taxon>PACMAD clade</taxon>
        <taxon>Arundinoideae</taxon>
        <taxon>Arundineae</taxon>
        <taxon>Arundo</taxon>
    </lineage>
</organism>
<dbReference type="EMBL" id="GBRH01209681">
    <property type="protein sequence ID" value="JAD88214.1"/>
    <property type="molecule type" value="Transcribed_RNA"/>
</dbReference>
<keyword evidence="1" id="KW-1133">Transmembrane helix</keyword>
<name>A0A0A9DI23_ARUDO</name>
<feature type="transmembrane region" description="Helical" evidence="1">
    <location>
        <begin position="9"/>
        <end position="31"/>
    </location>
</feature>
<accession>A0A0A9DI23</accession>
<keyword evidence="1" id="KW-0472">Membrane</keyword>
<protein>
    <submittedName>
        <fullName evidence="2">Uncharacterized protein</fullName>
    </submittedName>
</protein>
<evidence type="ECO:0000313" key="2">
    <source>
        <dbReference type="EMBL" id="JAD88214.1"/>
    </source>
</evidence>